<reference evidence="3" key="1">
    <citation type="journal article" date="2019" name="Int. J. Syst. Evol. Microbiol.">
        <title>The Global Catalogue of Microorganisms (GCM) 10K type strain sequencing project: providing services to taxonomists for standard genome sequencing and annotation.</title>
        <authorList>
            <consortium name="The Broad Institute Genomics Platform"/>
            <consortium name="The Broad Institute Genome Sequencing Center for Infectious Disease"/>
            <person name="Wu L."/>
            <person name="Ma J."/>
        </authorList>
    </citation>
    <scope>NUCLEOTIDE SEQUENCE [LARGE SCALE GENOMIC DNA]</scope>
    <source>
        <strain evidence="3">KCTC 12847</strain>
    </source>
</reference>
<evidence type="ECO:0000256" key="1">
    <source>
        <dbReference type="SAM" id="Phobius"/>
    </source>
</evidence>
<feature type="transmembrane region" description="Helical" evidence="1">
    <location>
        <begin position="40"/>
        <end position="62"/>
    </location>
</feature>
<accession>A0ABV7M6B3</accession>
<feature type="transmembrane region" description="Helical" evidence="1">
    <location>
        <begin position="109"/>
        <end position="128"/>
    </location>
</feature>
<dbReference type="EMBL" id="JBHRUH010000050">
    <property type="protein sequence ID" value="MFC3294394.1"/>
    <property type="molecule type" value="Genomic_DNA"/>
</dbReference>
<evidence type="ECO:0000313" key="3">
    <source>
        <dbReference type="Proteomes" id="UP001595640"/>
    </source>
</evidence>
<keyword evidence="1" id="KW-1133">Transmembrane helix</keyword>
<dbReference type="Proteomes" id="UP001595640">
    <property type="component" value="Unassembled WGS sequence"/>
</dbReference>
<feature type="transmembrane region" description="Helical" evidence="1">
    <location>
        <begin position="82"/>
        <end position="103"/>
    </location>
</feature>
<evidence type="ECO:0000313" key="2">
    <source>
        <dbReference type="EMBL" id="MFC3294394.1"/>
    </source>
</evidence>
<proteinExistence type="predicted"/>
<keyword evidence="1" id="KW-0812">Transmembrane</keyword>
<keyword evidence="1" id="KW-0472">Membrane</keyword>
<keyword evidence="3" id="KW-1185">Reference proteome</keyword>
<comment type="caution">
    <text evidence="2">The sequence shown here is derived from an EMBL/GenBank/DDBJ whole genome shotgun (WGS) entry which is preliminary data.</text>
</comment>
<sequence>MSEPSIGTQQDATISMDASDAQAPRAAGTVNDRTYVIVTYALYLSAPLFLITPLIALIIGYVQRSKAGPIHASHYHFQIRSFWISTLMGLGLLLATIIGTMLMVIGIGFLISGAAYLAMLVLAIWYYVRMIVGLVRAINHEPITNPRSWMV</sequence>
<name>A0ABV7M6B3_9GAMM</name>
<dbReference type="RefSeq" id="WP_019016994.1">
    <property type="nucleotide sequence ID" value="NZ_BMXD01000004.1"/>
</dbReference>
<protein>
    <submittedName>
        <fullName evidence="2">DUF4870 family protein</fullName>
    </submittedName>
</protein>
<gene>
    <name evidence="2" type="ORF">ACFOEI_20415</name>
</gene>
<organism evidence="2 3">
    <name type="scientific">Modicisalibacter luteus</name>
    <dbReference type="NCBI Taxonomy" id="453962"/>
    <lineage>
        <taxon>Bacteria</taxon>
        <taxon>Pseudomonadati</taxon>
        <taxon>Pseudomonadota</taxon>
        <taxon>Gammaproteobacteria</taxon>
        <taxon>Oceanospirillales</taxon>
        <taxon>Halomonadaceae</taxon>
        <taxon>Modicisalibacter</taxon>
    </lineage>
</organism>